<gene>
    <name evidence="5" type="ORF">J2S41_002372</name>
</gene>
<dbReference type="GO" id="GO:0008610">
    <property type="term" value="P:lipid biosynthetic process"/>
    <property type="evidence" value="ECO:0007669"/>
    <property type="project" value="UniProtKB-ARBA"/>
</dbReference>
<dbReference type="InterPro" id="IPR006162">
    <property type="entry name" value="Ppantetheine_attach_site"/>
</dbReference>
<dbReference type="GO" id="GO:0005737">
    <property type="term" value="C:cytoplasm"/>
    <property type="evidence" value="ECO:0007669"/>
    <property type="project" value="TreeGrafter"/>
</dbReference>
<dbReference type="InterPro" id="IPR000873">
    <property type="entry name" value="AMP-dep_synth/lig_dom"/>
</dbReference>
<dbReference type="Proteomes" id="UP001183643">
    <property type="component" value="Unassembled WGS sequence"/>
</dbReference>
<comment type="caution">
    <text evidence="5">The sequence shown here is derived from an EMBL/GenBank/DDBJ whole genome shotgun (WGS) entry which is preliminary data.</text>
</comment>
<dbReference type="SUPFAM" id="SSF52777">
    <property type="entry name" value="CoA-dependent acyltransferases"/>
    <property type="match status" value="2"/>
</dbReference>
<dbReference type="RefSeq" id="WP_310366748.1">
    <property type="nucleotide sequence ID" value="NZ_JAVDYB010000001.1"/>
</dbReference>
<dbReference type="SUPFAM" id="SSF56801">
    <property type="entry name" value="Acetyl-CoA synthetase-like"/>
    <property type="match status" value="1"/>
</dbReference>
<dbReference type="InterPro" id="IPR025110">
    <property type="entry name" value="AMP-bd_C"/>
</dbReference>
<evidence type="ECO:0000256" key="1">
    <source>
        <dbReference type="ARBA" id="ARBA00001957"/>
    </source>
</evidence>
<feature type="domain" description="Carrier" evidence="4">
    <location>
        <begin position="521"/>
        <end position="595"/>
    </location>
</feature>
<dbReference type="Gene3D" id="3.30.559.10">
    <property type="entry name" value="Chloramphenicol acetyltransferase-like domain"/>
    <property type="match status" value="1"/>
</dbReference>
<dbReference type="PANTHER" id="PTHR45527:SF1">
    <property type="entry name" value="FATTY ACID SYNTHASE"/>
    <property type="match status" value="1"/>
</dbReference>
<dbReference type="AlphaFoldDB" id="A0AAE4CA90"/>
<dbReference type="Gene3D" id="1.10.1200.10">
    <property type="entry name" value="ACP-like"/>
    <property type="match status" value="1"/>
</dbReference>
<dbReference type="InterPro" id="IPR023213">
    <property type="entry name" value="CAT-like_dom_sf"/>
</dbReference>
<dbReference type="Gene3D" id="3.30.300.30">
    <property type="match status" value="1"/>
</dbReference>
<evidence type="ECO:0000259" key="4">
    <source>
        <dbReference type="PROSITE" id="PS50075"/>
    </source>
</evidence>
<reference evidence="5" key="1">
    <citation type="submission" date="2023-07" db="EMBL/GenBank/DDBJ databases">
        <title>Sequencing the genomes of 1000 actinobacteria strains.</title>
        <authorList>
            <person name="Klenk H.-P."/>
        </authorList>
    </citation>
    <scope>NUCLEOTIDE SEQUENCE</scope>
    <source>
        <strain evidence="5">DSM 44707</strain>
    </source>
</reference>
<dbReference type="NCBIfam" id="TIGR01733">
    <property type="entry name" value="AA-adenyl-dom"/>
    <property type="match status" value="1"/>
</dbReference>
<organism evidence="5 6">
    <name type="scientific">Catenuloplanes atrovinosus</name>
    <dbReference type="NCBI Taxonomy" id="137266"/>
    <lineage>
        <taxon>Bacteria</taxon>
        <taxon>Bacillati</taxon>
        <taxon>Actinomycetota</taxon>
        <taxon>Actinomycetes</taxon>
        <taxon>Micromonosporales</taxon>
        <taxon>Micromonosporaceae</taxon>
        <taxon>Catenuloplanes</taxon>
    </lineage>
</organism>
<evidence type="ECO:0000313" key="6">
    <source>
        <dbReference type="Proteomes" id="UP001183643"/>
    </source>
</evidence>
<dbReference type="SUPFAM" id="SSF47336">
    <property type="entry name" value="ACP-like"/>
    <property type="match status" value="1"/>
</dbReference>
<dbReference type="InterPro" id="IPR020845">
    <property type="entry name" value="AMP-binding_CS"/>
</dbReference>
<evidence type="ECO:0000256" key="3">
    <source>
        <dbReference type="ARBA" id="ARBA00022553"/>
    </source>
</evidence>
<protein>
    <submittedName>
        <fullName evidence="5">Amino acid adenylation domain-containing protein</fullName>
    </submittedName>
</protein>
<dbReference type="GO" id="GO:0043041">
    <property type="term" value="P:amino acid activation for nonribosomal peptide biosynthetic process"/>
    <property type="evidence" value="ECO:0007669"/>
    <property type="project" value="TreeGrafter"/>
</dbReference>
<dbReference type="PROSITE" id="PS00012">
    <property type="entry name" value="PHOSPHOPANTETHEINE"/>
    <property type="match status" value="1"/>
</dbReference>
<accession>A0AAE4CA90</accession>
<dbReference type="Gene3D" id="3.30.559.30">
    <property type="entry name" value="Nonribosomal peptide synthetase, condensation domain"/>
    <property type="match status" value="1"/>
</dbReference>
<dbReference type="PROSITE" id="PS00455">
    <property type="entry name" value="AMP_BINDING"/>
    <property type="match status" value="1"/>
</dbReference>
<dbReference type="InterPro" id="IPR020806">
    <property type="entry name" value="PKS_PP-bd"/>
</dbReference>
<evidence type="ECO:0000256" key="2">
    <source>
        <dbReference type="ARBA" id="ARBA00022450"/>
    </source>
</evidence>
<dbReference type="Pfam" id="PF00668">
    <property type="entry name" value="Condensation"/>
    <property type="match status" value="1"/>
</dbReference>
<dbReference type="InterPro" id="IPR036736">
    <property type="entry name" value="ACP-like_sf"/>
</dbReference>
<keyword evidence="6" id="KW-1185">Reference proteome</keyword>
<dbReference type="Pfam" id="PF00501">
    <property type="entry name" value="AMP-binding"/>
    <property type="match status" value="1"/>
</dbReference>
<proteinExistence type="predicted"/>
<dbReference type="PANTHER" id="PTHR45527">
    <property type="entry name" value="NONRIBOSOMAL PEPTIDE SYNTHETASE"/>
    <property type="match status" value="1"/>
</dbReference>
<keyword evidence="2" id="KW-0596">Phosphopantetheine</keyword>
<dbReference type="Gene3D" id="3.40.50.12780">
    <property type="entry name" value="N-terminal domain of ligase-like"/>
    <property type="match status" value="1"/>
</dbReference>
<dbReference type="Pfam" id="PF13193">
    <property type="entry name" value="AMP-binding_C"/>
    <property type="match status" value="1"/>
</dbReference>
<keyword evidence="3" id="KW-0597">Phosphoprotein</keyword>
<sequence length="1028" mass="109205">MGNVPGKPDVSRVYARFVQAAEAGPDRPAVIEASGATTTYGELAAAARQVGASLAAAGFRPGDRAAVVWTVGLPTVAAILGVLDAGGTYVPIDPDAPDGRWDFLLADAAPVAVLTSAPAHSARIRAIRPHAKSVSTVRDLELFTTDAAPADGDVDGCYLIYTSGSTGVPKGVVITHHNLQATLDAGCAVINAGVNDRWSVFHSFSFDFSVWELFGPLVTGGAAVLVPPSARRDPALFKELLDRTAVTVLSQTPGAFRGLVGHYADATAGSLRVVVFGGERLDPAVLAPWFARHGDETPELINMYGITECTIHVTYRRIRVGDAARPVSPIGRPFPHLTVHLLDPDGTAITAPGVVGELYVSGAGVASGYLNRAPETAAAFVPDTFPGGARRMYRTGDLARWDERGELLYEGRRDRQLKIRGHRIEPGEIQAALATLGYSDTLATVGTDEAGHARLVVYVVTEESGVERAILGQLRDTLPGYLVPSRIVLIRGLPLTPNGKIDEAALPEAFPAAAAPAEASPAGDPREALLRDVWTDVLGVDGIEGDDDFFDIGGDSLLAIRVVAAVTTGGYPMTVEDLYRGRTLTAVAAGLVAADPVAGAEAGPAPVTRLPATRTQQGILFEARVHRARALYHDFASLLVEARWDAARLRRALRTTTARQPTLRTAFESTATGMYQTVTPEVDVECTVVDLRTDDPRGADPLRRLWMDAERRRGFVMSRPPLFRAQAVVLSDDVFRLTLSFHHAVLDGWSVGLVAGELVRAYLDDTDPASHAPASPTLMSVYAEAEEAACRSDVTIAYWRDYLTGLTRADFARVPDVGAPGEVVIMPFATGDLAAIRAIARSSRTSVKNVLLTVHLVALAAVCSVGPAVSSAVVTSARPAIPGADTVAGLFLTTLPVTLRVASATWRDALRAVGDREVAHLPHRRFPAAEMARLAPDAVPNTLFNFTDFHHLSPRDGRRLPVLDYVETDLNNFDLSADYSAVGATLQLTARADLSRVPVRTSSAYVTAVRSALDRLTAGGGDLDSTVL</sequence>
<comment type="cofactor">
    <cofactor evidence="1">
        <name>pantetheine 4'-phosphate</name>
        <dbReference type="ChEBI" id="CHEBI:47942"/>
    </cofactor>
</comment>
<dbReference type="GO" id="GO:0044550">
    <property type="term" value="P:secondary metabolite biosynthetic process"/>
    <property type="evidence" value="ECO:0007669"/>
    <property type="project" value="TreeGrafter"/>
</dbReference>
<dbReference type="PROSITE" id="PS50075">
    <property type="entry name" value="CARRIER"/>
    <property type="match status" value="1"/>
</dbReference>
<dbReference type="InterPro" id="IPR001242">
    <property type="entry name" value="Condensation_dom"/>
</dbReference>
<dbReference type="GO" id="GO:0003824">
    <property type="term" value="F:catalytic activity"/>
    <property type="evidence" value="ECO:0007669"/>
    <property type="project" value="InterPro"/>
</dbReference>
<dbReference type="InterPro" id="IPR042099">
    <property type="entry name" value="ANL_N_sf"/>
</dbReference>
<dbReference type="InterPro" id="IPR010071">
    <property type="entry name" value="AA_adenyl_dom"/>
</dbReference>
<dbReference type="InterPro" id="IPR009081">
    <property type="entry name" value="PP-bd_ACP"/>
</dbReference>
<dbReference type="Pfam" id="PF00550">
    <property type="entry name" value="PP-binding"/>
    <property type="match status" value="1"/>
</dbReference>
<evidence type="ECO:0000313" key="5">
    <source>
        <dbReference type="EMBL" id="MDR7275594.1"/>
    </source>
</evidence>
<dbReference type="EMBL" id="JAVDYB010000001">
    <property type="protein sequence ID" value="MDR7275594.1"/>
    <property type="molecule type" value="Genomic_DNA"/>
</dbReference>
<dbReference type="GO" id="GO:0031177">
    <property type="term" value="F:phosphopantetheine binding"/>
    <property type="evidence" value="ECO:0007669"/>
    <property type="project" value="InterPro"/>
</dbReference>
<dbReference type="SMART" id="SM00823">
    <property type="entry name" value="PKS_PP"/>
    <property type="match status" value="1"/>
</dbReference>
<name>A0AAE4CA90_9ACTN</name>
<dbReference type="InterPro" id="IPR045851">
    <property type="entry name" value="AMP-bd_C_sf"/>
</dbReference>